<sequence length="78" mass="8821">MKLRMLLRGNAKPGKHEADADHLFEAGKYGGGYFLTHDKRIHKLVDQIKKIIPSISVVTLKEFVEIALFYENANSPNP</sequence>
<name>A0A1I6ER54_9RHOB</name>
<reference evidence="1 2" key="1">
    <citation type="submission" date="2016-10" db="EMBL/GenBank/DDBJ databases">
        <authorList>
            <person name="de Groot N.N."/>
        </authorList>
    </citation>
    <scope>NUCLEOTIDE SEQUENCE [LARGE SCALE GENOMIC DNA]</scope>
    <source>
        <strain evidence="2">KMM 9023,NRIC 0796,JCM 17311,KCTC 23692</strain>
    </source>
</reference>
<accession>A0A1I6ER54</accession>
<organism evidence="1 2">
    <name type="scientific">Poseidonocella sedimentorum</name>
    <dbReference type="NCBI Taxonomy" id="871652"/>
    <lineage>
        <taxon>Bacteria</taxon>
        <taxon>Pseudomonadati</taxon>
        <taxon>Pseudomonadota</taxon>
        <taxon>Alphaproteobacteria</taxon>
        <taxon>Rhodobacterales</taxon>
        <taxon>Roseobacteraceae</taxon>
        <taxon>Poseidonocella</taxon>
    </lineage>
</organism>
<protein>
    <submittedName>
        <fullName evidence="1">Uncharacterized protein</fullName>
    </submittedName>
</protein>
<proteinExistence type="predicted"/>
<keyword evidence="2" id="KW-1185">Reference proteome</keyword>
<dbReference type="AlphaFoldDB" id="A0A1I6ER54"/>
<dbReference type="Proteomes" id="UP000199302">
    <property type="component" value="Unassembled WGS sequence"/>
</dbReference>
<evidence type="ECO:0000313" key="2">
    <source>
        <dbReference type="Proteomes" id="UP000199302"/>
    </source>
</evidence>
<dbReference type="EMBL" id="FOYI01000019">
    <property type="protein sequence ID" value="SFR20253.1"/>
    <property type="molecule type" value="Genomic_DNA"/>
</dbReference>
<evidence type="ECO:0000313" key="1">
    <source>
        <dbReference type="EMBL" id="SFR20253.1"/>
    </source>
</evidence>
<gene>
    <name evidence="1" type="ORF">SAMN04515673_11941</name>
</gene>